<dbReference type="GO" id="GO:0003677">
    <property type="term" value="F:DNA binding"/>
    <property type="evidence" value="ECO:0007669"/>
    <property type="project" value="TreeGrafter"/>
</dbReference>
<dbReference type="CDD" id="cd00090">
    <property type="entry name" value="HTH_ARSR"/>
    <property type="match status" value="1"/>
</dbReference>
<reference evidence="2" key="1">
    <citation type="submission" date="2019-11" db="EMBL/GenBank/DDBJ databases">
        <authorList>
            <person name="Feng L."/>
        </authorList>
    </citation>
    <scope>NUCLEOTIDE SEQUENCE</scope>
    <source>
        <strain evidence="2">EMassiliensisLFYP7</strain>
    </source>
</reference>
<name>A0A6N2YTX9_9ENTR</name>
<evidence type="ECO:0000313" key="2">
    <source>
        <dbReference type="EMBL" id="VYT70399.1"/>
    </source>
</evidence>
<dbReference type="AlphaFoldDB" id="A0A6N2YTX9"/>
<dbReference type="GO" id="GO:0097063">
    <property type="term" value="F:cadmium ion sensor activity"/>
    <property type="evidence" value="ECO:0007669"/>
    <property type="project" value="TreeGrafter"/>
</dbReference>
<dbReference type="PANTHER" id="PTHR39168">
    <property type="entry name" value="TRANSCRIPTIONAL REGULATOR-RELATED"/>
    <property type="match status" value="1"/>
</dbReference>
<dbReference type="PROSITE" id="PS50987">
    <property type="entry name" value="HTH_ARSR_2"/>
    <property type="match status" value="1"/>
</dbReference>
<dbReference type="EMBL" id="CACRTZ010000002">
    <property type="protein sequence ID" value="VYT70399.1"/>
    <property type="molecule type" value="Genomic_DNA"/>
</dbReference>
<dbReference type="PANTHER" id="PTHR39168:SF1">
    <property type="entry name" value="TRANSCRIPTIONAL REGULATORY PROTEIN"/>
    <property type="match status" value="1"/>
</dbReference>
<evidence type="ECO:0000259" key="1">
    <source>
        <dbReference type="PROSITE" id="PS50987"/>
    </source>
</evidence>
<feature type="domain" description="HTH arsR-type" evidence="1">
    <location>
        <begin position="10"/>
        <end position="105"/>
    </location>
</feature>
<organism evidence="2">
    <name type="scientific">Phytobacter massiliensis</name>
    <dbReference type="NCBI Taxonomy" id="1485952"/>
    <lineage>
        <taxon>Bacteria</taxon>
        <taxon>Pseudomonadati</taxon>
        <taxon>Pseudomonadota</taxon>
        <taxon>Gammaproteobacteria</taxon>
        <taxon>Enterobacterales</taxon>
        <taxon>Enterobacteriaceae</taxon>
        <taxon>Phytobacter</taxon>
    </lineage>
</organism>
<dbReference type="SUPFAM" id="SSF46785">
    <property type="entry name" value="Winged helix' DNA-binding domain"/>
    <property type="match status" value="1"/>
</dbReference>
<sequence>MHLSPEQLADDGHLEKALAEIAAAMADPSRIKMLCALMDGRAWTATELGAVAGVAASTASGHLNRLVLSQLVTFLSQGRHRYYRLAGPDIARLIETMMGVSWRRVTPPVTRTPLALRHARTCYDHLAGEVAVAIYDALVEKNWLTQDGAAITAAGADFFAGMGMPVAGKLTRKPCCACLDWSERRFHLGGQAGALLLAYFEKKGWLTRTPGFREVTFTSGGRRALRSLLDIAC</sequence>
<dbReference type="RefSeq" id="WP_156564507.1">
    <property type="nucleotide sequence ID" value="NZ_CACRTZ010000002.1"/>
</dbReference>
<gene>
    <name evidence="2" type="primary">cmtR</name>
    <name evidence="2" type="ORF">EMLFYP7_00401</name>
</gene>
<dbReference type="InterPro" id="IPR001845">
    <property type="entry name" value="HTH_ArsR_DNA-bd_dom"/>
</dbReference>
<dbReference type="InterPro" id="IPR036388">
    <property type="entry name" value="WH-like_DNA-bd_sf"/>
</dbReference>
<dbReference type="InterPro" id="IPR011991">
    <property type="entry name" value="ArsR-like_HTH"/>
</dbReference>
<proteinExistence type="predicted"/>
<dbReference type="InterPro" id="IPR052543">
    <property type="entry name" value="HTH_Metal-responsive_Reg"/>
</dbReference>
<dbReference type="NCBIfam" id="NF033788">
    <property type="entry name" value="HTH_metalloreg"/>
    <property type="match status" value="1"/>
</dbReference>
<dbReference type="Gene3D" id="1.10.10.10">
    <property type="entry name" value="Winged helix-like DNA-binding domain superfamily/Winged helix DNA-binding domain"/>
    <property type="match status" value="1"/>
</dbReference>
<accession>A0A6N2YTX9</accession>
<dbReference type="InterPro" id="IPR036390">
    <property type="entry name" value="WH_DNA-bd_sf"/>
</dbReference>
<dbReference type="GO" id="GO:0046686">
    <property type="term" value="P:response to cadmium ion"/>
    <property type="evidence" value="ECO:0007669"/>
    <property type="project" value="TreeGrafter"/>
</dbReference>
<dbReference type="GO" id="GO:0010288">
    <property type="term" value="P:response to lead ion"/>
    <property type="evidence" value="ECO:0007669"/>
    <property type="project" value="TreeGrafter"/>
</dbReference>
<dbReference type="GO" id="GO:0032791">
    <property type="term" value="F:lead ion binding"/>
    <property type="evidence" value="ECO:0007669"/>
    <property type="project" value="TreeGrafter"/>
</dbReference>
<protein>
    <submittedName>
        <fullName evidence="2">HTH-type transcriptional regulator CmtR</fullName>
    </submittedName>
</protein>
<dbReference type="GO" id="GO:0003700">
    <property type="term" value="F:DNA-binding transcription factor activity"/>
    <property type="evidence" value="ECO:0007669"/>
    <property type="project" value="InterPro"/>
</dbReference>
<dbReference type="SMART" id="SM00418">
    <property type="entry name" value="HTH_ARSR"/>
    <property type="match status" value="1"/>
</dbReference>